<feature type="transmembrane region" description="Helical" evidence="1">
    <location>
        <begin position="26"/>
        <end position="44"/>
    </location>
</feature>
<feature type="domain" description="Acyltransferase 3" evidence="2">
    <location>
        <begin position="23"/>
        <end position="361"/>
    </location>
</feature>
<feature type="transmembrane region" description="Helical" evidence="1">
    <location>
        <begin position="64"/>
        <end position="82"/>
    </location>
</feature>
<feature type="transmembrane region" description="Helical" evidence="1">
    <location>
        <begin position="217"/>
        <end position="241"/>
    </location>
</feature>
<reference evidence="4" key="1">
    <citation type="journal article" date="2019" name="Int. J. Syst. Evol. Microbiol.">
        <title>The Global Catalogue of Microorganisms (GCM) 10K type strain sequencing project: providing services to taxonomists for standard genome sequencing and annotation.</title>
        <authorList>
            <consortium name="The Broad Institute Genomics Platform"/>
            <consortium name="The Broad Institute Genome Sequencing Center for Infectious Disease"/>
            <person name="Wu L."/>
            <person name="Ma J."/>
        </authorList>
    </citation>
    <scope>NUCLEOTIDE SEQUENCE [LARGE SCALE GENOMIC DNA]</scope>
    <source>
        <strain evidence="4">IBRC-M 10908</strain>
    </source>
</reference>
<dbReference type="EC" id="2.3.-.-" evidence="3"/>
<feature type="transmembrane region" description="Helical" evidence="1">
    <location>
        <begin position="103"/>
        <end position="122"/>
    </location>
</feature>
<keyword evidence="1" id="KW-1133">Transmembrane helix</keyword>
<evidence type="ECO:0000313" key="4">
    <source>
        <dbReference type="Proteomes" id="UP001595823"/>
    </source>
</evidence>
<evidence type="ECO:0000313" key="3">
    <source>
        <dbReference type="EMBL" id="MFC4335405.1"/>
    </source>
</evidence>
<name>A0ABV8TYA5_9ACTN</name>
<dbReference type="RefSeq" id="WP_380620182.1">
    <property type="nucleotide sequence ID" value="NZ_JBHSDK010000013.1"/>
</dbReference>
<dbReference type="GO" id="GO:0016746">
    <property type="term" value="F:acyltransferase activity"/>
    <property type="evidence" value="ECO:0007669"/>
    <property type="project" value="UniProtKB-KW"/>
</dbReference>
<dbReference type="Pfam" id="PF01757">
    <property type="entry name" value="Acyl_transf_3"/>
    <property type="match status" value="1"/>
</dbReference>
<keyword evidence="4" id="KW-1185">Reference proteome</keyword>
<feature type="transmembrane region" description="Helical" evidence="1">
    <location>
        <begin position="341"/>
        <end position="364"/>
    </location>
</feature>
<protein>
    <submittedName>
        <fullName evidence="3">Acyltransferase family protein</fullName>
        <ecNumber evidence="3">2.3.-.-</ecNumber>
    </submittedName>
</protein>
<proteinExistence type="predicted"/>
<feature type="transmembrane region" description="Helical" evidence="1">
    <location>
        <begin position="149"/>
        <end position="169"/>
    </location>
</feature>
<dbReference type="PANTHER" id="PTHR23028">
    <property type="entry name" value="ACETYLTRANSFERASE"/>
    <property type="match status" value="1"/>
</dbReference>
<organism evidence="3 4">
    <name type="scientific">Salininema proteolyticum</name>
    <dbReference type="NCBI Taxonomy" id="1607685"/>
    <lineage>
        <taxon>Bacteria</taxon>
        <taxon>Bacillati</taxon>
        <taxon>Actinomycetota</taxon>
        <taxon>Actinomycetes</taxon>
        <taxon>Glycomycetales</taxon>
        <taxon>Glycomycetaceae</taxon>
        <taxon>Salininema</taxon>
    </lineage>
</organism>
<gene>
    <name evidence="3" type="ORF">ACFPET_09365</name>
</gene>
<keyword evidence="1" id="KW-0472">Membrane</keyword>
<evidence type="ECO:0000259" key="2">
    <source>
        <dbReference type="Pfam" id="PF01757"/>
    </source>
</evidence>
<dbReference type="Proteomes" id="UP001595823">
    <property type="component" value="Unassembled WGS sequence"/>
</dbReference>
<feature type="transmembrane region" description="Helical" evidence="1">
    <location>
        <begin position="176"/>
        <end position="197"/>
    </location>
</feature>
<comment type="caution">
    <text evidence="3">The sequence shown here is derived from an EMBL/GenBank/DDBJ whole genome shotgun (WGS) entry which is preliminary data.</text>
</comment>
<accession>A0ABV8TYA5</accession>
<keyword evidence="1" id="KW-0812">Transmembrane</keyword>
<dbReference type="PANTHER" id="PTHR23028:SF53">
    <property type="entry name" value="ACYL_TRANSF_3 DOMAIN-CONTAINING PROTEIN"/>
    <property type="match status" value="1"/>
</dbReference>
<sequence length="389" mass="41330">MLKASPSARAETSAPAAGRLDTLTGLRFYAALVVVLFHLSLNRFFLGDDPAVEPLQFALKNGGWFGVTFFFVLSGFVLTWSARPGDTPGRFLWRRTAKIVPNHLVMFAVALAVAGLGATAMWEAGANLLLLHAWIPSDTAFFSVNNPSWSLSAELFFYAMFPFALPVIAKVKPNRLIPLGLALVAVVIALPLAASLLPGGEAFGGRHAQSPLFESSIFQVWSVYALPPVRFLEFAVGMIAARAVKEGVLPRIPLGAAIALTVAGYGLSLYVPLLWQLDAVFVLPVALLVIAAAQAPHPPAALAGPAAVRLGELSFALYMVHDVVLTATRTLLGDSTVDRPGAVLLGAGVLAAGLGAAWLLWNLVEVPANRALRALPSRSKETEPRKDTE</sequence>
<feature type="transmembrane region" description="Helical" evidence="1">
    <location>
        <begin position="248"/>
        <end position="267"/>
    </location>
</feature>
<evidence type="ECO:0000256" key="1">
    <source>
        <dbReference type="SAM" id="Phobius"/>
    </source>
</evidence>
<keyword evidence="3" id="KW-0808">Transferase</keyword>
<dbReference type="InterPro" id="IPR002656">
    <property type="entry name" value="Acyl_transf_3_dom"/>
</dbReference>
<dbReference type="InterPro" id="IPR050879">
    <property type="entry name" value="Acyltransferase_3"/>
</dbReference>
<keyword evidence="3" id="KW-0012">Acyltransferase</keyword>
<dbReference type="EMBL" id="JBHSDK010000013">
    <property type="protein sequence ID" value="MFC4335405.1"/>
    <property type="molecule type" value="Genomic_DNA"/>
</dbReference>